<sequence length="1248" mass="138505">MISFQPNTVEETEFRTQQISLSNARHMPIHLRDEAFSKSCVFQSESQRTPVMTGTHEDFFSSVHVVATGKGHYTVYQPHLRYAESQTNGPTCQTQPLRNSASTSHIDADEESSKSETVRNFRHHISNLSKGKSSNRVMSSGLEERTSLNVSKNEVSQPSGFRSLVDVRSKKINERMTNGKNKDGSLCCCKSYHIHTFSKSEFCRTSDNCDVEFDASVSQTQSDLIEGNEKHLIICNTFWRPFLAMREYQDGDNIVPFMSLWLDDGNLKELLRDGIQNTVLRTAISDLTLMAVSVSPLQLLKSLIDLSLVRVDSLLEDGAGLLHHACLFRRSEIIQYLVREGVSPSLKDKQGNTADLYCFCNEIRRSLPVRYQTQTGGGRGNGGGGKVTGVWGSYSRTHLLQPSIQDKDVIFTMATTAGSLMELQKRLQMFEFNVNTECNSHGDFIIHVAVRGGLCQLPLLMLLVRIQQADVELCNSKGMTPLMMAAQAGDPILCEVLMCIFGASPNKCNVHNGKTALHYAAQYNHVDTVSCLIRRGADFNQEDHSGMRPDDPGTWRYGEDCLNVISVLRAQRCENLSHLNIEGKLRPHDLKESDMSVVNIDGLTLLMLAALHNRVDSTKVILDFNGSKSKSFIDAQFFQMKGGGEESLRTGMTALAIAAHRGHTVCVRMLLQRGANPGIGDVDGYLPLHHAVLQNHEEVLDAILIQDHFPYTYSGLNHACTISKKTSLDRKLRDAWKIRQEKIVMTELMSCAMSGKAEELYRLLEDGDNINSQTGVGSYPLYLAAENGHLDVVELLCERGADVRKRHVSSGSTALHIAAGMGKLDVVQYLLKFTTVSSEQTHGYPCHSHRKLDINAVNADGKTALQLAADKGYMRIVKLLLSQGATTAVLDCNGALFSLPEYAYGGVFNEIESHRHRHTNEVMKLIRDKSKKRLQQLRKIWMPRFDHNLRDRNGDTPLMVACKLGRTEVVYFLLTSAVYKQDHTVGSDSSSDYTSDADSGVLDTATVISGATKLEDSGEVFEKKSSTFQRKSSESDSGEMRTGQWGQMSGECTRPTSRLESLLNDVEKPKGLSIYHDGLVSHVCAVNLLDGSMPIHRSLEGGDNYTIVESLLHADVTCINTQNTAGLTPLHLACKLVRKKSLDKLLTTDCIDINLLTLSGQLAEEITSNKSVIKMVQKARKGHPVRQRMSDAGSVVSPPSSVSEAARYTYHKPPSTTGSTVSLEKVHERFEQLKHSHQLKQSKEDSKK</sequence>
<dbReference type="Proteomes" id="UP000242188">
    <property type="component" value="Unassembled WGS sequence"/>
</dbReference>
<dbReference type="STRING" id="6573.A0A210PX35"/>
<organism evidence="5 6">
    <name type="scientific">Mizuhopecten yessoensis</name>
    <name type="common">Japanese scallop</name>
    <name type="synonym">Patinopecten yessoensis</name>
    <dbReference type="NCBI Taxonomy" id="6573"/>
    <lineage>
        <taxon>Eukaryota</taxon>
        <taxon>Metazoa</taxon>
        <taxon>Spiralia</taxon>
        <taxon>Lophotrochozoa</taxon>
        <taxon>Mollusca</taxon>
        <taxon>Bivalvia</taxon>
        <taxon>Autobranchia</taxon>
        <taxon>Pteriomorphia</taxon>
        <taxon>Pectinida</taxon>
        <taxon>Pectinoidea</taxon>
        <taxon>Pectinidae</taxon>
        <taxon>Mizuhopecten</taxon>
    </lineage>
</organism>
<evidence type="ECO:0000256" key="1">
    <source>
        <dbReference type="ARBA" id="ARBA00022737"/>
    </source>
</evidence>
<evidence type="ECO:0000256" key="4">
    <source>
        <dbReference type="SAM" id="MobiDB-lite"/>
    </source>
</evidence>
<dbReference type="InterPro" id="IPR036770">
    <property type="entry name" value="Ankyrin_rpt-contain_sf"/>
</dbReference>
<dbReference type="PANTHER" id="PTHR24166">
    <property type="entry name" value="ROLLING PEBBLES, ISOFORM B"/>
    <property type="match status" value="1"/>
</dbReference>
<evidence type="ECO:0000256" key="2">
    <source>
        <dbReference type="ARBA" id="ARBA00023043"/>
    </source>
</evidence>
<feature type="region of interest" description="Disordered" evidence="4">
    <location>
        <begin position="1023"/>
        <end position="1052"/>
    </location>
</feature>
<evidence type="ECO:0000313" key="5">
    <source>
        <dbReference type="EMBL" id="OWF41029.1"/>
    </source>
</evidence>
<name>A0A210PX35_MIZYE</name>
<dbReference type="AlphaFoldDB" id="A0A210PX35"/>
<accession>A0A210PX35</accession>
<dbReference type="Gene3D" id="1.25.40.20">
    <property type="entry name" value="Ankyrin repeat-containing domain"/>
    <property type="match status" value="4"/>
</dbReference>
<feature type="repeat" description="ANK" evidence="3">
    <location>
        <begin position="860"/>
        <end position="892"/>
    </location>
</feature>
<feature type="repeat" description="ANK" evidence="3">
    <location>
        <begin position="810"/>
        <end position="832"/>
    </location>
</feature>
<proteinExistence type="predicted"/>
<protein>
    <submittedName>
        <fullName evidence="5">Ankyrin-2</fullName>
    </submittedName>
</protein>
<feature type="compositionally biased region" description="Polar residues" evidence="4">
    <location>
        <begin position="86"/>
        <end position="105"/>
    </location>
</feature>
<feature type="repeat" description="ANK" evidence="3">
    <location>
        <begin position="776"/>
        <end position="808"/>
    </location>
</feature>
<dbReference type="SMART" id="SM00248">
    <property type="entry name" value="ANK"/>
    <property type="match status" value="13"/>
</dbReference>
<evidence type="ECO:0000313" key="6">
    <source>
        <dbReference type="Proteomes" id="UP000242188"/>
    </source>
</evidence>
<dbReference type="EMBL" id="NEDP02005428">
    <property type="protein sequence ID" value="OWF41029.1"/>
    <property type="molecule type" value="Genomic_DNA"/>
</dbReference>
<reference evidence="5 6" key="1">
    <citation type="journal article" date="2017" name="Nat. Ecol. Evol.">
        <title>Scallop genome provides insights into evolution of bilaterian karyotype and development.</title>
        <authorList>
            <person name="Wang S."/>
            <person name="Zhang J."/>
            <person name="Jiao W."/>
            <person name="Li J."/>
            <person name="Xun X."/>
            <person name="Sun Y."/>
            <person name="Guo X."/>
            <person name="Huan P."/>
            <person name="Dong B."/>
            <person name="Zhang L."/>
            <person name="Hu X."/>
            <person name="Sun X."/>
            <person name="Wang J."/>
            <person name="Zhao C."/>
            <person name="Wang Y."/>
            <person name="Wang D."/>
            <person name="Huang X."/>
            <person name="Wang R."/>
            <person name="Lv J."/>
            <person name="Li Y."/>
            <person name="Zhang Z."/>
            <person name="Liu B."/>
            <person name="Lu W."/>
            <person name="Hui Y."/>
            <person name="Liang J."/>
            <person name="Zhou Z."/>
            <person name="Hou R."/>
            <person name="Li X."/>
            <person name="Liu Y."/>
            <person name="Li H."/>
            <person name="Ning X."/>
            <person name="Lin Y."/>
            <person name="Zhao L."/>
            <person name="Xing Q."/>
            <person name="Dou J."/>
            <person name="Li Y."/>
            <person name="Mao J."/>
            <person name="Guo H."/>
            <person name="Dou H."/>
            <person name="Li T."/>
            <person name="Mu C."/>
            <person name="Jiang W."/>
            <person name="Fu Q."/>
            <person name="Fu X."/>
            <person name="Miao Y."/>
            <person name="Liu J."/>
            <person name="Yu Q."/>
            <person name="Li R."/>
            <person name="Liao H."/>
            <person name="Li X."/>
            <person name="Kong Y."/>
            <person name="Jiang Z."/>
            <person name="Chourrout D."/>
            <person name="Li R."/>
            <person name="Bao Z."/>
        </authorList>
    </citation>
    <scope>NUCLEOTIDE SEQUENCE [LARGE SCALE GENOMIC DNA]</scope>
    <source>
        <strain evidence="5 6">PY_sf001</strain>
    </source>
</reference>
<dbReference type="Pfam" id="PF00023">
    <property type="entry name" value="Ank"/>
    <property type="match status" value="2"/>
</dbReference>
<dbReference type="PRINTS" id="PR01415">
    <property type="entry name" value="ANKYRIN"/>
</dbReference>
<dbReference type="OrthoDB" id="539213at2759"/>
<dbReference type="InterPro" id="IPR050889">
    <property type="entry name" value="Dendritic_Spine_Reg/Scaffold"/>
</dbReference>
<feature type="region of interest" description="Disordered" evidence="4">
    <location>
        <begin position="1180"/>
        <end position="1201"/>
    </location>
</feature>
<dbReference type="PANTHER" id="PTHR24166:SF48">
    <property type="entry name" value="PROTEIN VAPYRIN"/>
    <property type="match status" value="1"/>
</dbReference>
<keyword evidence="2 3" id="KW-0040">ANK repeat</keyword>
<dbReference type="PROSITE" id="PS50088">
    <property type="entry name" value="ANK_REPEAT"/>
    <property type="match status" value="7"/>
</dbReference>
<gene>
    <name evidence="5" type="ORF">KP79_PYT02228</name>
</gene>
<dbReference type="SUPFAM" id="SSF48403">
    <property type="entry name" value="Ankyrin repeat"/>
    <property type="match status" value="4"/>
</dbReference>
<keyword evidence="6" id="KW-1185">Reference proteome</keyword>
<dbReference type="Pfam" id="PF12796">
    <property type="entry name" value="Ank_2"/>
    <property type="match status" value="3"/>
</dbReference>
<feature type="region of interest" description="Disordered" evidence="4">
    <location>
        <begin position="86"/>
        <end position="118"/>
    </location>
</feature>
<feature type="repeat" description="ANK" evidence="3">
    <location>
        <begin position="317"/>
        <end position="349"/>
    </location>
</feature>
<feature type="repeat" description="ANK" evidence="3">
    <location>
        <begin position="650"/>
        <end position="682"/>
    </location>
</feature>
<dbReference type="InterPro" id="IPR002110">
    <property type="entry name" value="Ankyrin_rpt"/>
</dbReference>
<keyword evidence="1" id="KW-0677">Repeat</keyword>
<comment type="caution">
    <text evidence="5">The sequence shown here is derived from an EMBL/GenBank/DDBJ whole genome shotgun (WGS) entry which is preliminary data.</text>
</comment>
<evidence type="ECO:0000256" key="3">
    <source>
        <dbReference type="PROSITE-ProRule" id="PRU00023"/>
    </source>
</evidence>
<feature type="repeat" description="ANK" evidence="3">
    <location>
        <begin position="953"/>
        <end position="974"/>
    </location>
</feature>
<feature type="repeat" description="ANK" evidence="3">
    <location>
        <begin position="512"/>
        <end position="544"/>
    </location>
</feature>
<dbReference type="PROSITE" id="PS50297">
    <property type="entry name" value="ANK_REP_REGION"/>
    <property type="match status" value="6"/>
</dbReference>